<accession>A0ABT2BG64</accession>
<dbReference type="Proteomes" id="UP001205861">
    <property type="component" value="Unassembled WGS sequence"/>
</dbReference>
<evidence type="ECO:0000313" key="4">
    <source>
        <dbReference type="Proteomes" id="UP001205861"/>
    </source>
</evidence>
<evidence type="ECO:0000256" key="2">
    <source>
        <dbReference type="SAM" id="SignalP"/>
    </source>
</evidence>
<proteinExistence type="predicted"/>
<reference evidence="3 4" key="1">
    <citation type="submission" date="2022-08" db="EMBL/GenBank/DDBJ databases">
        <title>Reclassification of Massilia species as members of the genera Telluria, Duganella, Pseudoduganella, Mokoshia gen. nov. and Zemynaea gen. nov. using orthogonal and non-orthogonal genome-based approaches.</title>
        <authorList>
            <person name="Bowman J.P."/>
        </authorList>
    </citation>
    <scope>NUCLEOTIDE SEQUENCE [LARGE SCALE GENOMIC DNA]</scope>
    <source>
        <strain evidence="3 4">JCM 31607</strain>
    </source>
</reference>
<gene>
    <name evidence="3" type="ORF">NX773_04930</name>
</gene>
<dbReference type="Pfam" id="PF13618">
    <property type="entry name" value="Gluconate_2-dh3"/>
    <property type="match status" value="1"/>
</dbReference>
<comment type="caution">
    <text evidence="3">The sequence shown here is derived from an EMBL/GenBank/DDBJ whole genome shotgun (WGS) entry which is preliminary data.</text>
</comment>
<dbReference type="InterPro" id="IPR027056">
    <property type="entry name" value="Gluconate_2DH_su3"/>
</dbReference>
<dbReference type="PROSITE" id="PS51318">
    <property type="entry name" value="TAT"/>
    <property type="match status" value="1"/>
</dbReference>
<feature type="signal peptide" evidence="2">
    <location>
        <begin position="1"/>
        <end position="26"/>
    </location>
</feature>
<feature type="chain" id="PRO_5045208806" evidence="2">
    <location>
        <begin position="27"/>
        <end position="270"/>
    </location>
</feature>
<keyword evidence="4" id="KW-1185">Reference proteome</keyword>
<dbReference type="RefSeq" id="WP_258855227.1">
    <property type="nucleotide sequence ID" value="NZ_JANUGV010000001.1"/>
</dbReference>
<organism evidence="3 4">
    <name type="scientific">Massilia solisilvae</name>
    <dbReference type="NCBI Taxonomy" id="1811225"/>
    <lineage>
        <taxon>Bacteria</taxon>
        <taxon>Pseudomonadati</taxon>
        <taxon>Pseudomonadota</taxon>
        <taxon>Betaproteobacteria</taxon>
        <taxon>Burkholderiales</taxon>
        <taxon>Oxalobacteraceae</taxon>
        <taxon>Telluria group</taxon>
        <taxon>Massilia</taxon>
    </lineage>
</organism>
<keyword evidence="2" id="KW-0732">Signal</keyword>
<sequence>MEKLSRRSFFKAAGATAAAIAGKAHALPHDAAAHQHAPGQRAGTTAAPVTYTFFRPDEARFIEAACARLIPADANGPGAIEAGVPNYIDKQLGGAWGAGERLYRSGPWQQGLPGQGYQLPFTPAELFHNALRAINEDIRRRRGTTFDQLPGAEQDAYLQSLQTGQQSLNGVPAHTFFESLLGLTIEGFFSDPIYGGNKDMVAWKMIGFPGAYASFYDLVDQHGMLYTRAPMSIGEDARGMIMIAPVSPPAHAPSAEAPRTPTPVRRKGGK</sequence>
<dbReference type="EMBL" id="JANUGV010000001">
    <property type="protein sequence ID" value="MCS0607511.1"/>
    <property type="molecule type" value="Genomic_DNA"/>
</dbReference>
<protein>
    <submittedName>
        <fullName evidence="3">Gluconate 2-dehydrogenase subunit 3 family protein</fullName>
    </submittedName>
</protein>
<name>A0ABT2BG64_9BURK</name>
<evidence type="ECO:0000313" key="3">
    <source>
        <dbReference type="EMBL" id="MCS0607511.1"/>
    </source>
</evidence>
<evidence type="ECO:0000256" key="1">
    <source>
        <dbReference type="SAM" id="MobiDB-lite"/>
    </source>
</evidence>
<feature type="region of interest" description="Disordered" evidence="1">
    <location>
        <begin position="248"/>
        <end position="270"/>
    </location>
</feature>
<dbReference type="InterPro" id="IPR006311">
    <property type="entry name" value="TAT_signal"/>
</dbReference>